<reference evidence="1 2" key="1">
    <citation type="submission" date="2020-09" db="EMBL/GenBank/DDBJ databases">
        <title>Echinicola sp. CAU 1574 isolated from sand of Sido Beach.</title>
        <authorList>
            <person name="Kim W."/>
        </authorList>
    </citation>
    <scope>NUCLEOTIDE SEQUENCE [LARGE SCALE GENOMIC DNA]</scope>
    <source>
        <strain evidence="1 2">CAU 1574</strain>
    </source>
</reference>
<keyword evidence="2" id="KW-1185">Reference proteome</keyword>
<gene>
    <name evidence="1" type="ORF">IFO69_10015</name>
</gene>
<evidence type="ECO:0000313" key="2">
    <source>
        <dbReference type="Proteomes" id="UP000647133"/>
    </source>
</evidence>
<proteinExistence type="predicted"/>
<sequence length="219" mass="25118">MDFEISYRNRLNILLILLCCLLQNCHQELTDEIVIYSNDFSDEDIEGIENAMLNTFDGNKVLGFYNNGELKWNFQELPDHKAVRITLDIFLHDSWDGNLSLPSGPDIWYLNVDNEAIINTTFSTSPCNPRYCLFQSYPENYPSNLNPKTGSLSSDFLGRCHMQDELGYTSRYVITKVVPHKSDYIEITMGDILVQENSDNPLCDESWSLNGITISVLHE</sequence>
<comment type="caution">
    <text evidence="1">The sequence shown here is derived from an EMBL/GenBank/DDBJ whole genome shotgun (WGS) entry which is preliminary data.</text>
</comment>
<evidence type="ECO:0000313" key="1">
    <source>
        <dbReference type="EMBL" id="MBD8489081.1"/>
    </source>
</evidence>
<accession>A0ABR9AL74</accession>
<dbReference type="PANTHER" id="PTHR39767:SF2">
    <property type="entry name" value="CHROMOSOME UNDETERMINED SCAFFOLD_1, WHOLE GENOME SHOTGUN SEQUENCE"/>
    <property type="match status" value="1"/>
</dbReference>
<dbReference type="RefSeq" id="WP_192009972.1">
    <property type="nucleotide sequence ID" value="NZ_JACYTQ010000003.1"/>
</dbReference>
<organism evidence="1 2">
    <name type="scientific">Echinicola arenosa</name>
    <dbReference type="NCBI Taxonomy" id="2774144"/>
    <lineage>
        <taxon>Bacteria</taxon>
        <taxon>Pseudomonadati</taxon>
        <taxon>Bacteroidota</taxon>
        <taxon>Cytophagia</taxon>
        <taxon>Cytophagales</taxon>
        <taxon>Cyclobacteriaceae</taxon>
        <taxon>Echinicola</taxon>
    </lineage>
</organism>
<dbReference type="Proteomes" id="UP000647133">
    <property type="component" value="Unassembled WGS sequence"/>
</dbReference>
<protein>
    <submittedName>
        <fullName evidence="1">Uncharacterized protein</fullName>
    </submittedName>
</protein>
<dbReference type="EMBL" id="JACYTQ010000003">
    <property type="protein sequence ID" value="MBD8489081.1"/>
    <property type="molecule type" value="Genomic_DNA"/>
</dbReference>
<name>A0ABR9AL74_9BACT</name>
<dbReference type="PANTHER" id="PTHR39767">
    <property type="entry name" value="CALCIUM/CALMODULIN-BINDING MEMBRANE PROTEIN PCM4-RELATED"/>
    <property type="match status" value="1"/>
</dbReference>